<evidence type="ECO:0000256" key="1">
    <source>
        <dbReference type="ARBA" id="ARBA00001420"/>
    </source>
</evidence>
<dbReference type="SUPFAM" id="SSF50685">
    <property type="entry name" value="Barwin-like endoglucanases"/>
    <property type="match status" value="1"/>
</dbReference>
<dbReference type="CDD" id="cd14668">
    <property type="entry name" value="mlta_B"/>
    <property type="match status" value="1"/>
</dbReference>
<keyword evidence="4" id="KW-0961">Cell wall biogenesis/degradation</keyword>
<evidence type="ECO:0000256" key="6">
    <source>
        <dbReference type="SAM" id="MobiDB-lite"/>
    </source>
</evidence>
<protein>
    <recommendedName>
        <fullName evidence="2">peptidoglycan lytic exotransglycosylase</fullName>
        <ecNumber evidence="2">4.2.2.n1</ecNumber>
    </recommendedName>
    <alternativeName>
        <fullName evidence="5">Murein hydrolase A</fullName>
    </alternativeName>
</protein>
<comment type="catalytic activity">
    <reaction evidence="1">
        <text>Exolytic cleavage of the (1-&gt;4)-beta-glycosidic linkage between N-acetylmuramic acid (MurNAc) and N-acetylglucosamine (GlcNAc) residues in peptidoglycan, from either the reducing or the non-reducing ends of the peptidoglycan chains, with concomitant formation of a 1,6-anhydrobond in the MurNAc residue.</text>
        <dbReference type="EC" id="4.2.2.n1"/>
    </reaction>
</comment>
<dbReference type="PANTHER" id="PTHR30124">
    <property type="entry name" value="MEMBRANE-BOUND LYTIC MUREIN TRANSGLYCOSYLASE A"/>
    <property type="match status" value="1"/>
</dbReference>
<dbReference type="InterPro" id="IPR010611">
    <property type="entry name" value="3D_dom"/>
</dbReference>
<dbReference type="InterPro" id="IPR026044">
    <property type="entry name" value="MltA"/>
</dbReference>
<dbReference type="Gene3D" id="2.40.40.10">
    <property type="entry name" value="RlpA-like domain"/>
    <property type="match status" value="1"/>
</dbReference>
<evidence type="ECO:0000259" key="7">
    <source>
        <dbReference type="SMART" id="SM00925"/>
    </source>
</evidence>
<evidence type="ECO:0000256" key="5">
    <source>
        <dbReference type="ARBA" id="ARBA00030918"/>
    </source>
</evidence>
<feature type="region of interest" description="Disordered" evidence="6">
    <location>
        <begin position="1"/>
        <end position="63"/>
    </location>
</feature>
<dbReference type="GO" id="GO:0009253">
    <property type="term" value="P:peptidoglycan catabolic process"/>
    <property type="evidence" value="ECO:0007669"/>
    <property type="project" value="TreeGrafter"/>
</dbReference>
<evidence type="ECO:0000313" key="9">
    <source>
        <dbReference type="Proteomes" id="UP000292120"/>
    </source>
</evidence>
<keyword evidence="3" id="KW-0456">Lyase</keyword>
<evidence type="ECO:0000313" key="8">
    <source>
        <dbReference type="EMBL" id="TBO27929.1"/>
    </source>
</evidence>
<sequence length="470" mass="50885">MRPENIVHHTRNSSTPSAAKASSRIRPMIGRSSFPGAAQPAAHALSSQEHRHGRSATVAPGPAGPRLLRRALNALGVLSLAVLAACSSVSLKHSPPPAPAPQPGSTATPGPAPIVEIPTGPTWERGKARWVQGRWADVPGWQQDRTAEVWPALWRGCARPPATPEWQALCATVRQRGISWGQDVGHALVRQWLEASFQPWQVLTAEGQATGLLTGYFEPLIDARRKPVGAFQTPLHRPPADLGQRKPHLSRAALETTDEGKAALAGRELLYVADPLDALLVQVQGSTRVRVLDEPNGQGQPRVVRLAFAGHNDQPYQSVARWLVDQGAFPLEQASWGAIKTWAAANPGRVAEMLRANPRVVFFREEPLTQPELGPLGAQGQPLTPGRSIAVDKDSMPYGTLVWVDSTEPQAWAPTPPPPRPLQRLVVAQDTGGAIIGAVRADYFWGWGDEALLQAGRTKQSLKMWVLWPK</sequence>
<comment type="caution">
    <text evidence="8">The sequence shown here is derived from an EMBL/GenBank/DDBJ whole genome shotgun (WGS) entry which is preliminary data.</text>
</comment>
<evidence type="ECO:0000256" key="3">
    <source>
        <dbReference type="ARBA" id="ARBA00023239"/>
    </source>
</evidence>
<dbReference type="GO" id="GO:0008933">
    <property type="term" value="F:peptidoglycan lytic transglycosylase activity"/>
    <property type="evidence" value="ECO:0007669"/>
    <property type="project" value="TreeGrafter"/>
</dbReference>
<dbReference type="EC" id="4.2.2.n1" evidence="2"/>
<dbReference type="SMART" id="SM00925">
    <property type="entry name" value="MltA"/>
    <property type="match status" value="1"/>
</dbReference>
<dbReference type="CDD" id="cd14485">
    <property type="entry name" value="mltA_like_LT_A"/>
    <property type="match status" value="1"/>
</dbReference>
<dbReference type="InterPro" id="IPR005300">
    <property type="entry name" value="MltA_B"/>
</dbReference>
<reference evidence="8 9" key="1">
    <citation type="submission" date="2019-02" db="EMBL/GenBank/DDBJ databases">
        <title>Aquabacterium sp. strain KMB7.</title>
        <authorList>
            <person name="Chen W.-M."/>
        </authorList>
    </citation>
    <scope>NUCLEOTIDE SEQUENCE [LARGE SCALE GENOMIC DNA]</scope>
    <source>
        <strain evidence="8 9">KMB7</strain>
    </source>
</reference>
<dbReference type="GO" id="GO:0071555">
    <property type="term" value="P:cell wall organization"/>
    <property type="evidence" value="ECO:0007669"/>
    <property type="project" value="UniProtKB-KW"/>
</dbReference>
<dbReference type="InterPro" id="IPR036908">
    <property type="entry name" value="RlpA-like_sf"/>
</dbReference>
<name>A0A4Q9GZ04_9BURK</name>
<dbReference type="GO" id="GO:0019867">
    <property type="term" value="C:outer membrane"/>
    <property type="evidence" value="ECO:0007669"/>
    <property type="project" value="InterPro"/>
</dbReference>
<accession>A0A4Q9GZ04</accession>
<dbReference type="GO" id="GO:0004553">
    <property type="term" value="F:hydrolase activity, hydrolyzing O-glycosyl compounds"/>
    <property type="evidence" value="ECO:0007669"/>
    <property type="project" value="InterPro"/>
</dbReference>
<dbReference type="GO" id="GO:0009254">
    <property type="term" value="P:peptidoglycan turnover"/>
    <property type="evidence" value="ECO:0007669"/>
    <property type="project" value="InterPro"/>
</dbReference>
<dbReference type="Gene3D" id="2.40.240.50">
    <property type="entry name" value="Barwin-like endoglucanases"/>
    <property type="match status" value="1"/>
</dbReference>
<dbReference type="PANTHER" id="PTHR30124:SF0">
    <property type="entry name" value="MEMBRANE-BOUND LYTIC MUREIN TRANSGLYCOSYLASE A"/>
    <property type="match status" value="1"/>
</dbReference>
<dbReference type="Pfam" id="PF06725">
    <property type="entry name" value="3D"/>
    <property type="match status" value="1"/>
</dbReference>
<keyword evidence="9" id="KW-1185">Reference proteome</keyword>
<proteinExistence type="predicted"/>
<feature type="region of interest" description="Disordered" evidence="6">
    <location>
        <begin position="91"/>
        <end position="112"/>
    </location>
</feature>
<dbReference type="EMBL" id="SIXI01000008">
    <property type="protein sequence ID" value="TBO27929.1"/>
    <property type="molecule type" value="Genomic_DNA"/>
</dbReference>
<organism evidence="8 9">
    <name type="scientific">Aquabacterium lacunae</name>
    <dbReference type="NCBI Taxonomy" id="2528630"/>
    <lineage>
        <taxon>Bacteria</taxon>
        <taxon>Pseudomonadati</taxon>
        <taxon>Pseudomonadota</taxon>
        <taxon>Betaproteobacteria</taxon>
        <taxon>Burkholderiales</taxon>
        <taxon>Aquabacterium</taxon>
    </lineage>
</organism>
<evidence type="ECO:0000256" key="4">
    <source>
        <dbReference type="ARBA" id="ARBA00023316"/>
    </source>
</evidence>
<dbReference type="AlphaFoldDB" id="A0A4Q9GZ04"/>
<dbReference type="OrthoDB" id="9783686at2"/>
<dbReference type="Proteomes" id="UP000292120">
    <property type="component" value="Unassembled WGS sequence"/>
</dbReference>
<dbReference type="Pfam" id="PF03562">
    <property type="entry name" value="MltA"/>
    <property type="match status" value="1"/>
</dbReference>
<gene>
    <name evidence="8" type="ORF">EYS42_15975</name>
</gene>
<dbReference type="PIRSF" id="PIRSF019422">
    <property type="entry name" value="MltA"/>
    <property type="match status" value="1"/>
</dbReference>
<feature type="domain" description="Lytic transglycosylase MltA" evidence="7">
    <location>
        <begin position="220"/>
        <end position="364"/>
    </location>
</feature>
<evidence type="ECO:0000256" key="2">
    <source>
        <dbReference type="ARBA" id="ARBA00012587"/>
    </source>
</evidence>